<name>B7J8U4_ACIF2</name>
<gene>
    <name evidence="1" type="ordered locus">AFE_1262</name>
</gene>
<evidence type="ECO:0000313" key="1">
    <source>
        <dbReference type="EMBL" id="ACK79798.1"/>
    </source>
</evidence>
<dbReference type="HOGENOM" id="CLU_2821251_0_0_6"/>
<sequence>MAALAELPTVALPFRLVQKEAITHAAYFPSIAQPGLIANPTKFCMKWATIRANQTNQTLHETAQIS</sequence>
<accession>B7J8U4</accession>
<dbReference type="STRING" id="243159.AFE_1262"/>
<dbReference type="KEGG" id="afr:AFE_1262"/>
<keyword evidence="2" id="KW-1185">Reference proteome</keyword>
<protein>
    <submittedName>
        <fullName evidence="1">Uncharacterized protein</fullName>
    </submittedName>
</protein>
<reference evidence="1 2" key="1">
    <citation type="journal article" date="2008" name="BMC Genomics">
        <title>Acidithiobacillus ferrooxidans metabolism: from genome sequence to industrial applications.</title>
        <authorList>
            <person name="Valdes J."/>
            <person name="Pedroso I."/>
            <person name="Quatrini R."/>
            <person name="Dodson R.J."/>
            <person name="Tettelin H."/>
            <person name="Blake R.II."/>
            <person name="Eisen J.A."/>
            <person name="Holmes D.S."/>
        </authorList>
    </citation>
    <scope>NUCLEOTIDE SEQUENCE [LARGE SCALE GENOMIC DNA]</scope>
    <source>
        <strain evidence="2">ATCC 23270 / DSM 14882 / CIP 104768 / NCIMB 8455</strain>
    </source>
</reference>
<organism evidence="1 2">
    <name type="scientific">Acidithiobacillus ferrooxidans (strain ATCC 23270 / DSM 14882 / CIP 104768 / NCIMB 8455)</name>
    <name type="common">Ferrobacillus ferrooxidans (strain ATCC 23270)</name>
    <dbReference type="NCBI Taxonomy" id="243159"/>
    <lineage>
        <taxon>Bacteria</taxon>
        <taxon>Pseudomonadati</taxon>
        <taxon>Pseudomonadota</taxon>
        <taxon>Acidithiobacillia</taxon>
        <taxon>Acidithiobacillales</taxon>
        <taxon>Acidithiobacillaceae</taxon>
        <taxon>Acidithiobacillus</taxon>
    </lineage>
</organism>
<dbReference type="PaxDb" id="243159-AFE_1262"/>
<dbReference type="AlphaFoldDB" id="B7J8U4"/>
<evidence type="ECO:0000313" key="2">
    <source>
        <dbReference type="Proteomes" id="UP000001362"/>
    </source>
</evidence>
<dbReference type="EMBL" id="CP001219">
    <property type="protein sequence ID" value="ACK79798.1"/>
    <property type="molecule type" value="Genomic_DNA"/>
</dbReference>
<dbReference type="Proteomes" id="UP000001362">
    <property type="component" value="Chromosome"/>
</dbReference>
<proteinExistence type="predicted"/>